<accession>A0ABQ8TLI4</accession>
<name>A0ABQ8TLI4_PERAM</name>
<keyword evidence="2" id="KW-1185">Reference proteome</keyword>
<dbReference type="EMBL" id="JAJSOF020000009">
    <property type="protein sequence ID" value="KAJ4446976.1"/>
    <property type="molecule type" value="Genomic_DNA"/>
</dbReference>
<protein>
    <submittedName>
        <fullName evidence="1">Uncharacterized protein</fullName>
    </submittedName>
</protein>
<dbReference type="Proteomes" id="UP001148838">
    <property type="component" value="Unassembled WGS sequence"/>
</dbReference>
<evidence type="ECO:0000313" key="2">
    <source>
        <dbReference type="Proteomes" id="UP001148838"/>
    </source>
</evidence>
<comment type="caution">
    <text evidence="1">The sequence shown here is derived from an EMBL/GenBank/DDBJ whole genome shotgun (WGS) entry which is preliminary data.</text>
</comment>
<reference evidence="1 2" key="1">
    <citation type="journal article" date="2022" name="Allergy">
        <title>Genome assembly and annotation of Periplaneta americana reveal a comprehensive cockroach allergen profile.</title>
        <authorList>
            <person name="Wang L."/>
            <person name="Xiong Q."/>
            <person name="Saelim N."/>
            <person name="Wang L."/>
            <person name="Nong W."/>
            <person name="Wan A.T."/>
            <person name="Shi M."/>
            <person name="Liu X."/>
            <person name="Cao Q."/>
            <person name="Hui J.H.L."/>
            <person name="Sookrung N."/>
            <person name="Leung T.F."/>
            <person name="Tungtrongchitr A."/>
            <person name="Tsui S.K.W."/>
        </authorList>
    </citation>
    <scope>NUCLEOTIDE SEQUENCE [LARGE SCALE GENOMIC DNA]</scope>
    <source>
        <strain evidence="1">PWHHKU_190912</strain>
    </source>
</reference>
<gene>
    <name evidence="1" type="ORF">ANN_13678</name>
</gene>
<evidence type="ECO:0000313" key="1">
    <source>
        <dbReference type="EMBL" id="KAJ4446976.1"/>
    </source>
</evidence>
<sequence>MDLREVGYDDRDWINLAQDRDRWRAYVRAAMNLRQGVLQLRRSYGRVAPGFEERETVAHIASEYETDVTTVLDLIRIKDKMYKLRRNCLRKDALEGMVNGRRVRGRRRHQIIDDIKIPGSYYNLHNNNDYDPETSTEVT</sequence>
<proteinExistence type="predicted"/>
<organism evidence="1 2">
    <name type="scientific">Periplaneta americana</name>
    <name type="common">American cockroach</name>
    <name type="synonym">Blatta americana</name>
    <dbReference type="NCBI Taxonomy" id="6978"/>
    <lineage>
        <taxon>Eukaryota</taxon>
        <taxon>Metazoa</taxon>
        <taxon>Ecdysozoa</taxon>
        <taxon>Arthropoda</taxon>
        <taxon>Hexapoda</taxon>
        <taxon>Insecta</taxon>
        <taxon>Pterygota</taxon>
        <taxon>Neoptera</taxon>
        <taxon>Polyneoptera</taxon>
        <taxon>Dictyoptera</taxon>
        <taxon>Blattodea</taxon>
        <taxon>Blattoidea</taxon>
        <taxon>Blattidae</taxon>
        <taxon>Blattinae</taxon>
        <taxon>Periplaneta</taxon>
    </lineage>
</organism>